<protein>
    <recommendedName>
        <fullName evidence="4">Protein kinase domain-containing protein</fullName>
    </recommendedName>
</protein>
<gene>
    <name evidence="5" type="ORF">M9Y10_010037</name>
</gene>
<name>A0ABR2IRK9_9EUKA</name>
<dbReference type="Pfam" id="PF00069">
    <property type="entry name" value="Pkinase"/>
    <property type="match status" value="1"/>
</dbReference>
<dbReference type="PROSITE" id="PS50011">
    <property type="entry name" value="PROTEIN_KINASE_DOM"/>
    <property type="match status" value="1"/>
</dbReference>
<dbReference type="SUPFAM" id="SSF56112">
    <property type="entry name" value="Protein kinase-like (PK-like)"/>
    <property type="match status" value="1"/>
</dbReference>
<keyword evidence="6" id="KW-1185">Reference proteome</keyword>
<dbReference type="PROSITE" id="PS00108">
    <property type="entry name" value="PROTEIN_KINASE_ST"/>
    <property type="match status" value="1"/>
</dbReference>
<feature type="region of interest" description="Disordered" evidence="3">
    <location>
        <begin position="1"/>
        <end position="36"/>
    </location>
</feature>
<dbReference type="EMBL" id="JAPFFF010000015">
    <property type="protein sequence ID" value="KAK8867068.1"/>
    <property type="molecule type" value="Genomic_DNA"/>
</dbReference>
<evidence type="ECO:0000256" key="3">
    <source>
        <dbReference type="SAM" id="MobiDB-lite"/>
    </source>
</evidence>
<dbReference type="PANTHER" id="PTHR24346">
    <property type="entry name" value="MAP/MICROTUBULE AFFINITY-REGULATING KINASE"/>
    <property type="match status" value="1"/>
</dbReference>
<dbReference type="Proteomes" id="UP001470230">
    <property type="component" value="Unassembled WGS sequence"/>
</dbReference>
<dbReference type="CDD" id="cd14003">
    <property type="entry name" value="STKc_AMPK-like"/>
    <property type="match status" value="1"/>
</dbReference>
<organism evidence="5 6">
    <name type="scientific">Tritrichomonas musculus</name>
    <dbReference type="NCBI Taxonomy" id="1915356"/>
    <lineage>
        <taxon>Eukaryota</taxon>
        <taxon>Metamonada</taxon>
        <taxon>Parabasalia</taxon>
        <taxon>Tritrichomonadida</taxon>
        <taxon>Tritrichomonadidae</taxon>
        <taxon>Tritrichomonas</taxon>
    </lineage>
</organism>
<reference evidence="5 6" key="1">
    <citation type="submission" date="2024-04" db="EMBL/GenBank/DDBJ databases">
        <title>Tritrichomonas musculus Genome.</title>
        <authorList>
            <person name="Alves-Ferreira E."/>
            <person name="Grigg M."/>
            <person name="Lorenzi H."/>
            <person name="Galac M."/>
        </authorList>
    </citation>
    <scope>NUCLEOTIDE SEQUENCE [LARGE SCALE GENOMIC DNA]</scope>
    <source>
        <strain evidence="5 6">EAF2021</strain>
    </source>
</reference>
<keyword evidence="2" id="KW-0067">ATP-binding</keyword>
<dbReference type="InterPro" id="IPR008271">
    <property type="entry name" value="Ser/Thr_kinase_AS"/>
</dbReference>
<keyword evidence="1" id="KW-0547">Nucleotide-binding</keyword>
<evidence type="ECO:0000256" key="2">
    <source>
        <dbReference type="ARBA" id="ARBA00022840"/>
    </source>
</evidence>
<accession>A0ABR2IRK9</accession>
<dbReference type="SMART" id="SM00220">
    <property type="entry name" value="S_TKc"/>
    <property type="match status" value="1"/>
</dbReference>
<dbReference type="Gene3D" id="1.10.510.10">
    <property type="entry name" value="Transferase(Phosphotransferase) domain 1"/>
    <property type="match status" value="1"/>
</dbReference>
<dbReference type="PANTHER" id="PTHR24346:SF30">
    <property type="entry name" value="MATERNAL EMBRYONIC LEUCINE ZIPPER KINASE"/>
    <property type="match status" value="1"/>
</dbReference>
<evidence type="ECO:0000259" key="4">
    <source>
        <dbReference type="PROSITE" id="PS50011"/>
    </source>
</evidence>
<proteinExistence type="predicted"/>
<feature type="domain" description="Protein kinase" evidence="4">
    <location>
        <begin position="51"/>
        <end position="303"/>
    </location>
</feature>
<sequence length="458" mass="51517">MNQDQSETQDKNPNQCPSVAEQGTSDDNNPIHDNTNDYLNSYSIPNEFGNYIKLHKIGDGSSCIVIAAQHKKTGMVYACKCVSRKLLVEAGLFLRFEQEVRILQTMHHPNIIEVHDIVFGEEYIFLIMEYCTHGELFNYIIEKGRLLEDEAHALFTQLINAISYIHSKGIAHRDLKPENILLDSNMNIKLTDFGLCHTSAGQVLLKTPCGSPFYAPPEVIKGEQYDGFKGDVWSLGVVLYTMTTGALPWTNLQAPKLFIQISTGDYVIPKNISCILANLIRSMMTVDPAERISVEHILEHPWISPPNQVGQGDKSFHTASNASNIHGQDIYHPYFVTQSNKNEIFSHKENSHNANCLRERILLGSQDGKLLSRSSDNAINEMFNNSMASNGAQNGAYKNVVKRPLIIRPNMQLPNSNRPSIPAYSKSKMKKFPTLATEELKQLVRKVPMANRKIKQAF</sequence>
<dbReference type="InterPro" id="IPR000719">
    <property type="entry name" value="Prot_kinase_dom"/>
</dbReference>
<evidence type="ECO:0000313" key="6">
    <source>
        <dbReference type="Proteomes" id="UP001470230"/>
    </source>
</evidence>
<evidence type="ECO:0000256" key="1">
    <source>
        <dbReference type="ARBA" id="ARBA00022741"/>
    </source>
</evidence>
<comment type="caution">
    <text evidence="5">The sequence shown here is derived from an EMBL/GenBank/DDBJ whole genome shotgun (WGS) entry which is preliminary data.</text>
</comment>
<evidence type="ECO:0000313" key="5">
    <source>
        <dbReference type="EMBL" id="KAK8867068.1"/>
    </source>
</evidence>
<dbReference type="InterPro" id="IPR011009">
    <property type="entry name" value="Kinase-like_dom_sf"/>
</dbReference>